<evidence type="ECO:0000256" key="1">
    <source>
        <dbReference type="SAM" id="MobiDB-lite"/>
    </source>
</evidence>
<dbReference type="AlphaFoldDB" id="A0AA40CXX3"/>
<comment type="caution">
    <text evidence="2">The sequence shown here is derived from an EMBL/GenBank/DDBJ whole genome shotgun (WGS) entry which is preliminary data.</text>
</comment>
<evidence type="ECO:0000313" key="2">
    <source>
        <dbReference type="EMBL" id="KAK0655491.1"/>
    </source>
</evidence>
<accession>A0AA40CXX3</accession>
<protein>
    <submittedName>
        <fullName evidence="2">Uncharacterized protein</fullName>
    </submittedName>
</protein>
<feature type="region of interest" description="Disordered" evidence="1">
    <location>
        <begin position="1"/>
        <end position="20"/>
    </location>
</feature>
<evidence type="ECO:0000313" key="3">
    <source>
        <dbReference type="Proteomes" id="UP001174936"/>
    </source>
</evidence>
<reference evidence="2" key="1">
    <citation type="submission" date="2023-06" db="EMBL/GenBank/DDBJ databases">
        <title>Genome-scale phylogeny and comparative genomics of the fungal order Sordariales.</title>
        <authorList>
            <consortium name="Lawrence Berkeley National Laboratory"/>
            <person name="Hensen N."/>
            <person name="Bonometti L."/>
            <person name="Westerberg I."/>
            <person name="Brannstrom I.O."/>
            <person name="Guillou S."/>
            <person name="Cros-Aarteil S."/>
            <person name="Calhoun S."/>
            <person name="Haridas S."/>
            <person name="Kuo A."/>
            <person name="Mondo S."/>
            <person name="Pangilinan J."/>
            <person name="Riley R."/>
            <person name="Labutti K."/>
            <person name="Andreopoulos B."/>
            <person name="Lipzen A."/>
            <person name="Chen C."/>
            <person name="Yanf M."/>
            <person name="Daum C."/>
            <person name="Ng V."/>
            <person name="Clum A."/>
            <person name="Steindorff A."/>
            <person name="Ohm R."/>
            <person name="Martin F."/>
            <person name="Silar P."/>
            <person name="Natvig D."/>
            <person name="Lalanne C."/>
            <person name="Gautier V."/>
            <person name="Ament-Velasquez S.L."/>
            <person name="Kruys A."/>
            <person name="Hutchinson M.I."/>
            <person name="Powell A.J."/>
            <person name="Barry K."/>
            <person name="Miller A.N."/>
            <person name="Grigoriev I.V."/>
            <person name="Debuchy R."/>
            <person name="Gladieux P."/>
            <person name="Thoren M.H."/>
            <person name="Johannesson H."/>
        </authorList>
    </citation>
    <scope>NUCLEOTIDE SEQUENCE</scope>
    <source>
        <strain evidence="2">SMH2532-1</strain>
    </source>
</reference>
<name>A0AA40CXX3_9PEZI</name>
<sequence>MPRGLPGWGGMPFSRPSTSTGAYPSALGNKTCEVLTAQGWHPLTVNMIDSCMNDQQVQFGWAPDKTELLYIPPQGRGSRKRTITRPRIGTPAGVVMANKTLKWLGVTLDSKFSVYTHVKARVVTTARITSLAARVNQVSRGVPPRAARDLFITGVLPTLLYGFSLP</sequence>
<proteinExistence type="predicted"/>
<dbReference type="EMBL" id="JAULSV010000001">
    <property type="protein sequence ID" value="KAK0655491.1"/>
    <property type="molecule type" value="Genomic_DNA"/>
</dbReference>
<dbReference type="Proteomes" id="UP001174936">
    <property type="component" value="Unassembled WGS sequence"/>
</dbReference>
<feature type="compositionally biased region" description="Gly residues" evidence="1">
    <location>
        <begin position="1"/>
        <end position="10"/>
    </location>
</feature>
<keyword evidence="3" id="KW-1185">Reference proteome</keyword>
<organism evidence="2 3">
    <name type="scientific">Cercophora newfieldiana</name>
    <dbReference type="NCBI Taxonomy" id="92897"/>
    <lineage>
        <taxon>Eukaryota</taxon>
        <taxon>Fungi</taxon>
        <taxon>Dikarya</taxon>
        <taxon>Ascomycota</taxon>
        <taxon>Pezizomycotina</taxon>
        <taxon>Sordariomycetes</taxon>
        <taxon>Sordariomycetidae</taxon>
        <taxon>Sordariales</taxon>
        <taxon>Lasiosphaeriaceae</taxon>
        <taxon>Cercophora</taxon>
    </lineage>
</organism>
<gene>
    <name evidence="2" type="ORF">B0T16DRAFT_499418</name>
</gene>